<feature type="transmembrane region" description="Helical" evidence="8">
    <location>
        <begin position="47"/>
        <end position="69"/>
    </location>
</feature>
<evidence type="ECO:0000256" key="1">
    <source>
        <dbReference type="ARBA" id="ARBA00004141"/>
    </source>
</evidence>
<dbReference type="CDD" id="cd13962">
    <property type="entry name" value="PT_UbiA_UBIAD1"/>
    <property type="match status" value="1"/>
</dbReference>
<proteinExistence type="inferred from homology"/>
<dbReference type="Pfam" id="PF01040">
    <property type="entry name" value="UbiA"/>
    <property type="match status" value="1"/>
</dbReference>
<keyword evidence="6 8" id="KW-1133">Transmembrane helix</keyword>
<evidence type="ECO:0000256" key="6">
    <source>
        <dbReference type="ARBA" id="ARBA00022989"/>
    </source>
</evidence>
<keyword evidence="5 8" id="KW-0812">Transmembrane</keyword>
<dbReference type="InterPro" id="IPR000537">
    <property type="entry name" value="UbiA_prenyltransferase"/>
</dbReference>
<comment type="similarity">
    <text evidence="2">Belongs to the UbiA prenyltransferase family.</text>
</comment>
<sequence length="296" mass="33065">MSFYTKTRNFNNTFTIFTRSLKPWTFPASILSFLLGTSLAWKHDDKFHLLNFVLTGCVILLTHSAGNFVNSFYEAQSRRYFVSPAARTRTLELNTQWALWSYLLGGAAFTYLAFISEAEFRQEFGFYATGFLASLLHGGGLKNIVLGDVLACGIFGPVSVIFAYIEQVGTTNRQLSNAWIATYSIPFILFTEAILHSQNTRDIQTDRKAGIKTLAVLVGQQASCYLHAFFLLFPYVVIVLLGAALSPFIYIPSATLPFALSLSVSCFEGEYFTLPQKIAVLDLAFGILYVLSVYWS</sequence>
<dbReference type="Proteomes" id="UP001159427">
    <property type="component" value="Unassembled WGS sequence"/>
</dbReference>
<accession>A0ABN8MDZ6</accession>
<protein>
    <recommendedName>
        <fullName evidence="11">1,4-dihydroxy-2-naphthoate octaprenyltransferase</fullName>
    </recommendedName>
</protein>
<feature type="transmembrane region" description="Helical" evidence="8">
    <location>
        <begin position="97"/>
        <end position="114"/>
    </location>
</feature>
<evidence type="ECO:0000256" key="2">
    <source>
        <dbReference type="ARBA" id="ARBA00005985"/>
    </source>
</evidence>
<feature type="transmembrane region" description="Helical" evidence="8">
    <location>
        <begin position="279"/>
        <end position="295"/>
    </location>
</feature>
<gene>
    <name evidence="9" type="ORF">PEVE_00032583</name>
</gene>
<dbReference type="PANTHER" id="PTHR13929">
    <property type="entry name" value="1,4-DIHYDROXY-2-NAPHTHOATE OCTAPRENYLTRANSFERASE"/>
    <property type="match status" value="1"/>
</dbReference>
<dbReference type="PANTHER" id="PTHR13929:SF0">
    <property type="entry name" value="UBIA PRENYLTRANSFERASE DOMAIN-CONTAINING PROTEIN 1"/>
    <property type="match status" value="1"/>
</dbReference>
<evidence type="ECO:0008006" key="11">
    <source>
        <dbReference type="Google" id="ProtNLM"/>
    </source>
</evidence>
<feature type="transmembrane region" description="Helical" evidence="8">
    <location>
        <begin position="177"/>
        <end position="195"/>
    </location>
</feature>
<reference evidence="9 10" key="1">
    <citation type="submission" date="2022-05" db="EMBL/GenBank/DDBJ databases">
        <authorList>
            <consortium name="Genoscope - CEA"/>
            <person name="William W."/>
        </authorList>
    </citation>
    <scope>NUCLEOTIDE SEQUENCE [LARGE SCALE GENOMIC DNA]</scope>
</reference>
<evidence type="ECO:0000313" key="10">
    <source>
        <dbReference type="Proteomes" id="UP001159427"/>
    </source>
</evidence>
<dbReference type="InterPro" id="IPR026046">
    <property type="entry name" value="UBIAD1"/>
</dbReference>
<feature type="transmembrane region" description="Helical" evidence="8">
    <location>
        <begin position="145"/>
        <end position="165"/>
    </location>
</feature>
<dbReference type="EMBL" id="CALNXI010000476">
    <property type="protein sequence ID" value="CAH3027866.1"/>
    <property type="molecule type" value="Genomic_DNA"/>
</dbReference>
<dbReference type="PIRSF" id="PIRSF005355">
    <property type="entry name" value="UBIAD1"/>
    <property type="match status" value="1"/>
</dbReference>
<keyword evidence="7 8" id="KW-0472">Membrane</keyword>
<evidence type="ECO:0000256" key="7">
    <source>
        <dbReference type="ARBA" id="ARBA00023136"/>
    </source>
</evidence>
<evidence type="ECO:0000256" key="8">
    <source>
        <dbReference type="SAM" id="Phobius"/>
    </source>
</evidence>
<evidence type="ECO:0000313" key="9">
    <source>
        <dbReference type="EMBL" id="CAH3027866.1"/>
    </source>
</evidence>
<organism evidence="9 10">
    <name type="scientific">Porites evermanni</name>
    <dbReference type="NCBI Taxonomy" id="104178"/>
    <lineage>
        <taxon>Eukaryota</taxon>
        <taxon>Metazoa</taxon>
        <taxon>Cnidaria</taxon>
        <taxon>Anthozoa</taxon>
        <taxon>Hexacorallia</taxon>
        <taxon>Scleractinia</taxon>
        <taxon>Fungiina</taxon>
        <taxon>Poritidae</taxon>
        <taxon>Porites</taxon>
    </lineage>
</organism>
<feature type="transmembrane region" description="Helical" evidence="8">
    <location>
        <begin position="21"/>
        <end position="41"/>
    </location>
</feature>
<evidence type="ECO:0000256" key="4">
    <source>
        <dbReference type="ARBA" id="ARBA00022679"/>
    </source>
</evidence>
<keyword evidence="4" id="KW-0808">Transferase</keyword>
<name>A0ABN8MDZ6_9CNID</name>
<evidence type="ECO:0000256" key="5">
    <source>
        <dbReference type="ARBA" id="ARBA00022692"/>
    </source>
</evidence>
<feature type="transmembrane region" description="Helical" evidence="8">
    <location>
        <begin position="120"/>
        <end position="138"/>
    </location>
</feature>
<comment type="subcellular location">
    <subcellularLocation>
        <location evidence="1">Membrane</location>
        <topology evidence="1">Multi-pass membrane protein</topology>
    </subcellularLocation>
</comment>
<keyword evidence="3" id="KW-0637">Prenyltransferase</keyword>
<feature type="transmembrane region" description="Helical" evidence="8">
    <location>
        <begin position="216"/>
        <end position="242"/>
    </location>
</feature>
<evidence type="ECO:0000256" key="3">
    <source>
        <dbReference type="ARBA" id="ARBA00022602"/>
    </source>
</evidence>
<comment type="caution">
    <text evidence="9">The sequence shown here is derived from an EMBL/GenBank/DDBJ whole genome shotgun (WGS) entry which is preliminary data.</text>
</comment>
<keyword evidence="10" id="KW-1185">Reference proteome</keyword>